<dbReference type="Proteomes" id="UP001432322">
    <property type="component" value="Unassembled WGS sequence"/>
</dbReference>
<evidence type="ECO:0000313" key="1">
    <source>
        <dbReference type="EMBL" id="GMT10992.1"/>
    </source>
</evidence>
<feature type="non-terminal residue" evidence="1">
    <location>
        <position position="88"/>
    </location>
</feature>
<dbReference type="AlphaFoldDB" id="A0AAV5UXI1"/>
<name>A0AAV5UXI1_9BILA</name>
<organism evidence="1 2">
    <name type="scientific">Pristionchus fissidentatus</name>
    <dbReference type="NCBI Taxonomy" id="1538716"/>
    <lineage>
        <taxon>Eukaryota</taxon>
        <taxon>Metazoa</taxon>
        <taxon>Ecdysozoa</taxon>
        <taxon>Nematoda</taxon>
        <taxon>Chromadorea</taxon>
        <taxon>Rhabditida</taxon>
        <taxon>Rhabditina</taxon>
        <taxon>Diplogasteromorpha</taxon>
        <taxon>Diplogasteroidea</taxon>
        <taxon>Neodiplogasteridae</taxon>
        <taxon>Pristionchus</taxon>
    </lineage>
</organism>
<comment type="caution">
    <text evidence="1">The sequence shown here is derived from an EMBL/GenBank/DDBJ whole genome shotgun (WGS) entry which is preliminary data.</text>
</comment>
<accession>A0AAV5UXI1</accession>
<protein>
    <submittedName>
        <fullName evidence="1">Uncharacterized protein</fullName>
    </submittedName>
</protein>
<proteinExistence type="predicted"/>
<keyword evidence="2" id="KW-1185">Reference proteome</keyword>
<gene>
    <name evidence="1" type="ORF">PFISCL1PPCAC_2289</name>
</gene>
<feature type="non-terminal residue" evidence="1">
    <location>
        <position position="1"/>
    </location>
</feature>
<reference evidence="1" key="1">
    <citation type="submission" date="2023-10" db="EMBL/GenBank/DDBJ databases">
        <title>Genome assembly of Pristionchus species.</title>
        <authorList>
            <person name="Yoshida K."/>
            <person name="Sommer R.J."/>
        </authorList>
    </citation>
    <scope>NUCLEOTIDE SEQUENCE</scope>
    <source>
        <strain evidence="1">RS5133</strain>
    </source>
</reference>
<sequence length="88" mass="9880">NISSHSLFRLQIRPSTVPYDWDKLIKTHAALIEFLPVLSELAAQQGSEDPLTVSPLLKYQPCFTEDGIDMVLDFVYGEAVFIPPEMVS</sequence>
<evidence type="ECO:0000313" key="2">
    <source>
        <dbReference type="Proteomes" id="UP001432322"/>
    </source>
</evidence>
<dbReference type="EMBL" id="BTSY01000001">
    <property type="protein sequence ID" value="GMT10992.1"/>
    <property type="molecule type" value="Genomic_DNA"/>
</dbReference>